<comment type="similarity">
    <text evidence="1">Belongs to the SfsA family.</text>
</comment>
<dbReference type="Pfam" id="PF17746">
    <property type="entry name" value="SfsA_N"/>
    <property type="match status" value="1"/>
</dbReference>
<dbReference type="Proteomes" id="UP000076066">
    <property type="component" value="Chromosome"/>
</dbReference>
<protein>
    <recommendedName>
        <fullName evidence="1">Sugar fermentation stimulation protein homolog</fullName>
    </recommendedName>
</protein>
<dbReference type="PANTHER" id="PTHR30545">
    <property type="entry name" value="SUGAR FERMENTATION STIMULATION PROTEIN A"/>
    <property type="match status" value="1"/>
</dbReference>
<dbReference type="RefSeq" id="WP_066132061.1">
    <property type="nucleotide sequence ID" value="NZ_CP014525.1"/>
</dbReference>
<dbReference type="InterPro" id="IPR005224">
    <property type="entry name" value="SfsA"/>
</dbReference>
<dbReference type="InterPro" id="IPR040452">
    <property type="entry name" value="SfsA_C"/>
</dbReference>
<gene>
    <name evidence="1" type="primary">sfsA</name>
    <name evidence="4" type="ORF">AY555_00630</name>
</gene>
<dbReference type="CDD" id="cd22359">
    <property type="entry name" value="SfsA-like_bacterial"/>
    <property type="match status" value="1"/>
</dbReference>
<dbReference type="Gene3D" id="2.40.50.580">
    <property type="match status" value="1"/>
</dbReference>
<feature type="domain" description="Sugar fermentation stimulation protein C-terminal" evidence="2">
    <location>
        <begin position="83"/>
        <end position="227"/>
    </location>
</feature>
<dbReference type="PANTHER" id="PTHR30545:SF2">
    <property type="entry name" value="SUGAR FERMENTATION STIMULATION PROTEIN A"/>
    <property type="match status" value="1"/>
</dbReference>
<dbReference type="STRING" id="1549855.AY555_00630"/>
<evidence type="ECO:0000259" key="2">
    <source>
        <dbReference type="Pfam" id="PF03749"/>
    </source>
</evidence>
<evidence type="ECO:0000313" key="5">
    <source>
        <dbReference type="Proteomes" id="UP000076066"/>
    </source>
</evidence>
<dbReference type="InterPro" id="IPR041465">
    <property type="entry name" value="SfsA_N"/>
</dbReference>
<evidence type="ECO:0000313" key="4">
    <source>
        <dbReference type="EMBL" id="AMW33922.1"/>
    </source>
</evidence>
<proteinExistence type="inferred from homology"/>
<evidence type="ECO:0000259" key="3">
    <source>
        <dbReference type="Pfam" id="PF17746"/>
    </source>
</evidence>
<feature type="domain" description="SfsA N-terminal OB" evidence="3">
    <location>
        <begin position="13"/>
        <end position="79"/>
    </location>
</feature>
<dbReference type="EMBL" id="CP014525">
    <property type="protein sequence ID" value="AMW33922.1"/>
    <property type="molecule type" value="Genomic_DNA"/>
</dbReference>
<dbReference type="Gene3D" id="3.40.1350.60">
    <property type="match status" value="1"/>
</dbReference>
<evidence type="ECO:0000256" key="1">
    <source>
        <dbReference type="HAMAP-Rule" id="MF_00095"/>
    </source>
</evidence>
<sequence length="239" mass="25610">MHFGHTLIRGTLIKRYKRFMADITLADGSVVTAHTANSGSMSGCCTPGSEVWLSPADNPARKLKYTWEMIRVDGSLVGVNTSHPNALAAEAIQAGLIPQLGGYETLRREVKYGRSSRIDILLESTTKPPCYVEVKNVTLFRDTGTGGKTALFPDAVTARGAKHLDELSAMVAAGNRAVMLYVIQREHDGLVRFSIAGDIDPHYAAALQQATAAGVEILCHTCTITPSAIHLATPLPVAL</sequence>
<dbReference type="KEGG" id="hjo:AY555_00630"/>
<dbReference type="OrthoDB" id="9802365at2"/>
<dbReference type="GO" id="GO:0003677">
    <property type="term" value="F:DNA binding"/>
    <property type="evidence" value="ECO:0007669"/>
    <property type="project" value="InterPro"/>
</dbReference>
<dbReference type="AlphaFoldDB" id="A0A143DB46"/>
<dbReference type="NCBIfam" id="TIGR00230">
    <property type="entry name" value="sfsA"/>
    <property type="match status" value="1"/>
</dbReference>
<dbReference type="HAMAP" id="MF_00095">
    <property type="entry name" value="SfsA"/>
    <property type="match status" value="1"/>
</dbReference>
<name>A0A143DB46_9PROT</name>
<dbReference type="GeneID" id="53315666"/>
<organism evidence="4 5">
    <name type="scientific">Haematospirillum jordaniae</name>
    <dbReference type="NCBI Taxonomy" id="1549855"/>
    <lineage>
        <taxon>Bacteria</taxon>
        <taxon>Pseudomonadati</taxon>
        <taxon>Pseudomonadota</taxon>
        <taxon>Alphaproteobacteria</taxon>
        <taxon>Rhodospirillales</taxon>
        <taxon>Novispirillaceae</taxon>
        <taxon>Haematospirillum</taxon>
    </lineage>
</organism>
<keyword evidence="5" id="KW-1185">Reference proteome</keyword>
<dbReference type="Pfam" id="PF03749">
    <property type="entry name" value="SfsA"/>
    <property type="match status" value="1"/>
</dbReference>
<reference evidence="4 5" key="1">
    <citation type="submission" date="2016-02" db="EMBL/GenBank/DDBJ databases">
        <title>Complete Genome of H5569, the type strain of the newly described species Haematospirillium jordaniae.</title>
        <authorList>
            <person name="Nicholson A.C."/>
            <person name="Humrighouse B.W."/>
            <person name="Loparov V."/>
            <person name="McQuiston J.R."/>
        </authorList>
    </citation>
    <scope>NUCLEOTIDE SEQUENCE [LARGE SCALE GENOMIC DNA]</scope>
    <source>
        <strain evidence="4 5">H5569</strain>
    </source>
</reference>
<accession>A0A143DB46</accession>